<accession>A0A2U2PA04</accession>
<evidence type="ECO:0000313" key="2">
    <source>
        <dbReference type="Proteomes" id="UP000245647"/>
    </source>
</evidence>
<keyword evidence="2" id="KW-1185">Reference proteome</keyword>
<dbReference type="Proteomes" id="UP000245647">
    <property type="component" value="Unassembled WGS sequence"/>
</dbReference>
<evidence type="ECO:0000313" key="1">
    <source>
        <dbReference type="EMBL" id="PWG78228.1"/>
    </source>
</evidence>
<gene>
    <name evidence="1" type="ORF">DDR33_23400</name>
</gene>
<proteinExistence type="predicted"/>
<protein>
    <recommendedName>
        <fullName evidence="3">DUF3078 domain-containing protein</fullName>
    </recommendedName>
</protein>
<dbReference type="OrthoDB" id="1495718at2"/>
<sequence length="252" mass="29019">MNQASFSNNWKNGGVNSIAIGTTFNYKTDYTKENINYVSEVILQYGKIKNKGQLQRKSSDRIYWDNKLGLKLSESWNFFGSLNFESQFDRGFSYKTVNGIEEATTISRFMSPGYLTESVGFEYKPDKYFWLRIGTGTARQTFVLDKDLYKAFPKNYGVDTGKVFRNELAFQLVSSYERDVMQNLTLKSRYTMFANYEKLRSIDQRLDVTLIAKVNKLINVTVTGVALYDDDADDRIQASQTLALGLIYKFPN</sequence>
<dbReference type="InterPro" id="IPR021428">
    <property type="entry name" value="DUF3078"/>
</dbReference>
<name>A0A2U2PA04_9SPHI</name>
<evidence type="ECO:0008006" key="3">
    <source>
        <dbReference type="Google" id="ProtNLM"/>
    </source>
</evidence>
<comment type="caution">
    <text evidence="1">The sequence shown here is derived from an EMBL/GenBank/DDBJ whole genome shotgun (WGS) entry which is preliminary data.</text>
</comment>
<organism evidence="1 2">
    <name type="scientific">Pararcticibacter amylolyticus</name>
    <dbReference type="NCBI Taxonomy" id="2173175"/>
    <lineage>
        <taxon>Bacteria</taxon>
        <taxon>Pseudomonadati</taxon>
        <taxon>Bacteroidota</taxon>
        <taxon>Sphingobacteriia</taxon>
        <taxon>Sphingobacteriales</taxon>
        <taxon>Sphingobacteriaceae</taxon>
        <taxon>Pararcticibacter</taxon>
    </lineage>
</organism>
<dbReference type="Pfam" id="PF11276">
    <property type="entry name" value="DUF3078"/>
    <property type="match status" value="1"/>
</dbReference>
<dbReference type="AlphaFoldDB" id="A0A2U2PA04"/>
<dbReference type="EMBL" id="QEAS01000030">
    <property type="protein sequence ID" value="PWG78228.1"/>
    <property type="molecule type" value="Genomic_DNA"/>
</dbReference>
<reference evidence="1 2" key="1">
    <citation type="submission" date="2018-04" db="EMBL/GenBank/DDBJ databases">
        <title>Pedobacter chongqingensis sp. nov., isolated from a rottenly hemp rope.</title>
        <authorList>
            <person name="Cai Y."/>
        </authorList>
    </citation>
    <scope>NUCLEOTIDE SEQUENCE [LARGE SCALE GENOMIC DNA]</scope>
    <source>
        <strain evidence="1 2">FJ4-8</strain>
    </source>
</reference>